<reference evidence="2" key="2">
    <citation type="submission" date="2014-04" db="EMBL/GenBank/DDBJ databases">
        <title>Evolutionary Origins and Diversification of the Mycorrhizal Mutualists.</title>
        <authorList>
            <consortium name="DOE Joint Genome Institute"/>
            <person name="Kohler A."/>
            <person name="Kuo A."/>
            <person name="Nagy L.G."/>
            <person name="Floudas D."/>
            <person name="Copeland A."/>
            <person name="Barry K.W."/>
            <person name="Cichocki N."/>
            <person name="Veneault-Fourrey C."/>
            <person name="LaButti K."/>
            <person name="Lindquist E.A."/>
            <person name="Lipzen A."/>
            <person name="Lundell T."/>
            <person name="Morin E."/>
            <person name="Murat C."/>
            <person name="Riley R."/>
            <person name="Ohm R."/>
            <person name="Sun H."/>
            <person name="Tunlid A."/>
            <person name="Henrissat B."/>
            <person name="Grigoriev I.V."/>
            <person name="Hibbett D.S."/>
            <person name="Martin F."/>
            <person name="Consortium M.G."/>
        </authorList>
    </citation>
    <scope>NUCLEOTIDE SEQUENCE [LARGE SCALE GENOMIC DNA]</scope>
    <source>
        <strain evidence="2">FD-334 SS-4</strain>
    </source>
</reference>
<feature type="region of interest" description="Disordered" evidence="1">
    <location>
        <begin position="30"/>
        <end position="102"/>
    </location>
</feature>
<reference evidence="4" key="1">
    <citation type="submission" date="2014-04" db="EMBL/GenBank/DDBJ databases">
        <title>Evolutionary Origins and Diversification of the Mycorrhizal Mutualists.</title>
        <authorList>
            <consortium name="DOE Joint Genome Institute"/>
            <consortium name="Mycorrhizal Genomics Consortium"/>
            <person name="Kohler A."/>
            <person name="Kuo A."/>
            <person name="Nagy L.G."/>
            <person name="Floudas D."/>
            <person name="Copeland A."/>
            <person name="Barry K.W."/>
            <person name="Cichocki N."/>
            <person name="Veneault-Fourrey C."/>
            <person name="LaButti K."/>
            <person name="Lindquist E.A."/>
            <person name="Lipzen A."/>
            <person name="Lundell T."/>
            <person name="Morin E."/>
            <person name="Murat C."/>
            <person name="Riley R."/>
            <person name="Ohm R."/>
            <person name="Sun H."/>
            <person name="Tunlid A."/>
            <person name="Henrissat B."/>
            <person name="Grigoriev I.V."/>
            <person name="Hibbett D.S."/>
            <person name="Martin F."/>
        </authorList>
    </citation>
    <scope>NUCLEOTIDE SEQUENCE [LARGE SCALE GENOMIC DNA]</scope>
    <source>
        <strain evidence="4">FD-334 SS-4</strain>
    </source>
</reference>
<feature type="compositionally biased region" description="Basic and acidic residues" evidence="1">
    <location>
        <begin position="54"/>
        <end position="74"/>
    </location>
</feature>
<evidence type="ECO:0000313" key="2">
    <source>
        <dbReference type="EMBL" id="KJA14396.1"/>
    </source>
</evidence>
<accession>A0A0D2NCS3</accession>
<gene>
    <name evidence="3" type="ORF">HYPSUDRAFT_56317</name>
    <name evidence="2" type="ORF">HYPSUDRAFT_59381</name>
</gene>
<protein>
    <submittedName>
        <fullName evidence="2">Uncharacterized protein</fullName>
    </submittedName>
</protein>
<name>A0A0D2NCS3_HYPSF</name>
<sequence length="175" mass="19215">MGDIHAPCAPAASASSLDSANWNSLMDTTNGAGTSTSTFTRLRNLSARSGSTTEYEREAGPRVDVQRRERDRVRAGQHPENINTDAQPGEPAAQEDPTAAEPVRECQLQRQRQHPAVFNTRSHRFDYEGYLACWLAFGCNPARFARAMQNGGAGSISRAQVASAWQRRIGEEEHT</sequence>
<proteinExistence type="predicted"/>
<evidence type="ECO:0000313" key="3">
    <source>
        <dbReference type="EMBL" id="KJA19876.1"/>
    </source>
</evidence>
<evidence type="ECO:0000313" key="4">
    <source>
        <dbReference type="Proteomes" id="UP000054270"/>
    </source>
</evidence>
<dbReference type="Proteomes" id="UP000054270">
    <property type="component" value="Unassembled WGS sequence"/>
</dbReference>
<dbReference type="EMBL" id="KN817572">
    <property type="protein sequence ID" value="KJA19876.1"/>
    <property type="molecule type" value="Genomic_DNA"/>
</dbReference>
<evidence type="ECO:0000256" key="1">
    <source>
        <dbReference type="SAM" id="MobiDB-lite"/>
    </source>
</evidence>
<dbReference type="EMBL" id="KN817680">
    <property type="protein sequence ID" value="KJA14396.1"/>
    <property type="molecule type" value="Genomic_DNA"/>
</dbReference>
<dbReference type="AlphaFoldDB" id="A0A0D2NCS3"/>
<keyword evidence="4" id="KW-1185">Reference proteome</keyword>
<feature type="compositionally biased region" description="Polar residues" evidence="1">
    <location>
        <begin position="30"/>
        <end position="53"/>
    </location>
</feature>
<organism evidence="2 4">
    <name type="scientific">Hypholoma sublateritium (strain FD-334 SS-4)</name>
    <dbReference type="NCBI Taxonomy" id="945553"/>
    <lineage>
        <taxon>Eukaryota</taxon>
        <taxon>Fungi</taxon>
        <taxon>Dikarya</taxon>
        <taxon>Basidiomycota</taxon>
        <taxon>Agaricomycotina</taxon>
        <taxon>Agaricomycetes</taxon>
        <taxon>Agaricomycetidae</taxon>
        <taxon>Agaricales</taxon>
        <taxon>Agaricineae</taxon>
        <taxon>Strophariaceae</taxon>
        <taxon>Hypholoma</taxon>
    </lineage>
</organism>